<feature type="transmembrane region" description="Helical" evidence="6">
    <location>
        <begin position="230"/>
        <end position="253"/>
    </location>
</feature>
<protein>
    <recommendedName>
        <fullName evidence="9">Major facilitator superfamily domain-containing protein</fullName>
    </recommendedName>
</protein>
<organism evidence="7 8">
    <name type="scientific">Yarrowia lipolytica</name>
    <name type="common">Candida lipolytica</name>
    <dbReference type="NCBI Taxonomy" id="4952"/>
    <lineage>
        <taxon>Eukaryota</taxon>
        <taxon>Fungi</taxon>
        <taxon>Dikarya</taxon>
        <taxon>Ascomycota</taxon>
        <taxon>Saccharomycotina</taxon>
        <taxon>Dipodascomycetes</taxon>
        <taxon>Dipodascales</taxon>
        <taxon>Dipodascales incertae sedis</taxon>
        <taxon>Yarrowia</taxon>
    </lineage>
</organism>
<dbReference type="VEuPathDB" id="FungiDB:YALI1_A03450g"/>
<evidence type="ECO:0000256" key="6">
    <source>
        <dbReference type="SAM" id="Phobius"/>
    </source>
</evidence>
<feature type="transmembrane region" description="Helical" evidence="6">
    <location>
        <begin position="372"/>
        <end position="390"/>
    </location>
</feature>
<keyword evidence="3 6" id="KW-0812">Transmembrane</keyword>
<feature type="transmembrane region" description="Helical" evidence="6">
    <location>
        <begin position="146"/>
        <end position="164"/>
    </location>
</feature>
<dbReference type="FunFam" id="1.20.1250.20:FF:000976">
    <property type="entry name" value="YALI0A00869p"/>
    <property type="match status" value="1"/>
</dbReference>
<keyword evidence="5 6" id="KW-0472">Membrane</keyword>
<evidence type="ECO:0000313" key="8">
    <source>
        <dbReference type="Proteomes" id="UP000182444"/>
    </source>
</evidence>
<dbReference type="GO" id="GO:0016020">
    <property type="term" value="C:membrane"/>
    <property type="evidence" value="ECO:0007669"/>
    <property type="project" value="UniProtKB-SubCell"/>
</dbReference>
<feature type="transmembrane region" description="Helical" evidence="6">
    <location>
        <begin position="341"/>
        <end position="360"/>
    </location>
</feature>
<dbReference type="Proteomes" id="UP000182444">
    <property type="component" value="Chromosome 1A"/>
</dbReference>
<dbReference type="eggNOG" id="KOG2533">
    <property type="taxonomic scope" value="Eukaryota"/>
</dbReference>
<proteinExistence type="predicted"/>
<dbReference type="EMBL" id="CP017553">
    <property type="protein sequence ID" value="AOW00203.1"/>
    <property type="molecule type" value="Genomic_DNA"/>
</dbReference>
<evidence type="ECO:0000256" key="5">
    <source>
        <dbReference type="ARBA" id="ARBA00023136"/>
    </source>
</evidence>
<evidence type="ECO:0000256" key="3">
    <source>
        <dbReference type="ARBA" id="ARBA00022692"/>
    </source>
</evidence>
<keyword evidence="2" id="KW-0813">Transport</keyword>
<feature type="transmembrane region" description="Helical" evidence="6">
    <location>
        <begin position="306"/>
        <end position="329"/>
    </location>
</feature>
<dbReference type="PANTHER" id="PTHR43791:SF85">
    <property type="entry name" value="TRANSPORTER, PUTATIVE (AFU_ORTHOLOGUE AFUA_6G00710)-RELATED"/>
    <property type="match status" value="1"/>
</dbReference>
<evidence type="ECO:0000256" key="1">
    <source>
        <dbReference type="ARBA" id="ARBA00004141"/>
    </source>
</evidence>
<dbReference type="KEGG" id="yli:2906286"/>
<dbReference type="Pfam" id="PF07690">
    <property type="entry name" value="MFS_1"/>
    <property type="match status" value="1"/>
</dbReference>
<comment type="subcellular location">
    <subcellularLocation>
        <location evidence="1">Membrane</location>
        <topology evidence="1">Multi-pass membrane protein</topology>
    </subcellularLocation>
</comment>
<sequence length="501" mass="56208">MNESTFPKTSIEHLEDTKHSIEHLEDDKPSVEHLEETKTDDLYVQHSVTSGQVSDVSISKKKEGHLKLHRSIAVGCQFQVFLASHIVSRDVIGVTVTGGIEPFLKLTPSEYEWSQAALYFTYAVFVIPMALLFAKSNPRVFAGVQMFIWGLCCTLLGICVNYGGLTADRVIMGAVMSVALPVILQVTYESHGRFEGQFVIACSWAVSWFMVPLFALIAIALGLITDGKPGWAWMFFITGICGCLQAPLVWRLLPDYFYHPRWIRKHGEDGYQLFKKITEKHYAGGNPIEPIETVIQGLGMALKDPIVWLTGAMGLFTYNGIFSCYGELMTVTLHVLKYSPALGQCIVWPILVWSCFYCLVQNWFSTKYKTNYPFLLANYLFAIIGWALVLCTPSHKNFWIKYGGAWFIIPNMVAAMPTLACWLGSNVQGRNRRLMSFAVFTFITNWYGVIVLRTWVATAAPLFVKAAWVNMAFMIAGVVFTAALVVVLKLKTSHGAFVYLL</sequence>
<dbReference type="SUPFAM" id="SSF103473">
    <property type="entry name" value="MFS general substrate transporter"/>
    <property type="match status" value="1"/>
</dbReference>
<reference evidence="7 8" key="1">
    <citation type="journal article" date="2016" name="PLoS ONE">
        <title>Sequence Assembly of Yarrowia lipolytica Strain W29/CLIB89 Shows Transposable Element Diversity.</title>
        <authorList>
            <person name="Magnan C."/>
            <person name="Yu J."/>
            <person name="Chang I."/>
            <person name="Jahn E."/>
            <person name="Kanomata Y."/>
            <person name="Wu J."/>
            <person name="Zeller M."/>
            <person name="Oakes M."/>
            <person name="Baldi P."/>
            <person name="Sandmeyer S."/>
        </authorList>
    </citation>
    <scope>NUCLEOTIDE SEQUENCE [LARGE SCALE GENOMIC DNA]</scope>
    <source>
        <strain evidence="8">CLIB89(W29)</strain>
    </source>
</reference>
<feature type="transmembrane region" description="Helical" evidence="6">
    <location>
        <begin position="200"/>
        <end position="224"/>
    </location>
</feature>
<dbReference type="Gene3D" id="1.20.1250.20">
    <property type="entry name" value="MFS general substrate transporter like domains"/>
    <property type="match status" value="1"/>
</dbReference>
<dbReference type="PANTHER" id="PTHR43791">
    <property type="entry name" value="PERMEASE-RELATED"/>
    <property type="match status" value="1"/>
</dbReference>
<dbReference type="RefSeq" id="XP_499716.3">
    <property type="nucleotide sequence ID" value="XM_499716.3"/>
</dbReference>
<dbReference type="InterPro" id="IPR011701">
    <property type="entry name" value="MFS"/>
</dbReference>
<dbReference type="VEuPathDB" id="FungiDB:YALI0_A03091g"/>
<keyword evidence="4 6" id="KW-1133">Transmembrane helix</keyword>
<feature type="transmembrane region" description="Helical" evidence="6">
    <location>
        <begin position="170"/>
        <end position="188"/>
    </location>
</feature>
<evidence type="ECO:0000256" key="2">
    <source>
        <dbReference type="ARBA" id="ARBA00022448"/>
    </source>
</evidence>
<evidence type="ECO:0000313" key="7">
    <source>
        <dbReference type="EMBL" id="AOW00203.1"/>
    </source>
</evidence>
<gene>
    <name evidence="7" type="ORF">YALI1_A03450g</name>
</gene>
<feature type="transmembrane region" description="Helical" evidence="6">
    <location>
        <begin position="468"/>
        <end position="488"/>
    </location>
</feature>
<feature type="transmembrane region" description="Helical" evidence="6">
    <location>
        <begin position="434"/>
        <end position="456"/>
    </location>
</feature>
<dbReference type="AlphaFoldDB" id="A0A1D8N3J7"/>
<name>A0A1D8N3J7_YARLL</name>
<feature type="transmembrane region" description="Helical" evidence="6">
    <location>
        <begin position="402"/>
        <end position="422"/>
    </location>
</feature>
<evidence type="ECO:0000256" key="4">
    <source>
        <dbReference type="ARBA" id="ARBA00022989"/>
    </source>
</evidence>
<dbReference type="GO" id="GO:0022857">
    <property type="term" value="F:transmembrane transporter activity"/>
    <property type="evidence" value="ECO:0007669"/>
    <property type="project" value="InterPro"/>
</dbReference>
<feature type="transmembrane region" description="Helical" evidence="6">
    <location>
        <begin position="116"/>
        <end position="134"/>
    </location>
</feature>
<dbReference type="GeneID" id="2906286"/>
<evidence type="ECO:0008006" key="9">
    <source>
        <dbReference type="Google" id="ProtNLM"/>
    </source>
</evidence>
<accession>A0A1D8N3J7</accession>
<dbReference type="InterPro" id="IPR036259">
    <property type="entry name" value="MFS_trans_sf"/>
</dbReference>